<dbReference type="GO" id="GO:0032259">
    <property type="term" value="P:methylation"/>
    <property type="evidence" value="ECO:0007669"/>
    <property type="project" value="UniProtKB-KW"/>
</dbReference>
<dbReference type="Pfam" id="PF01728">
    <property type="entry name" value="FtsJ"/>
    <property type="match status" value="1"/>
</dbReference>
<dbReference type="AlphaFoldDB" id="A0A9D1JWN1"/>
<reference evidence="5" key="1">
    <citation type="submission" date="2020-10" db="EMBL/GenBank/DDBJ databases">
        <authorList>
            <person name="Gilroy R."/>
        </authorList>
    </citation>
    <scope>NUCLEOTIDE SEQUENCE</scope>
    <source>
        <strain evidence="5">ChiGjej3B3-5194</strain>
    </source>
</reference>
<dbReference type="Gene3D" id="3.40.50.150">
    <property type="entry name" value="Vaccinia Virus protein VP39"/>
    <property type="match status" value="1"/>
</dbReference>
<evidence type="ECO:0000256" key="3">
    <source>
        <dbReference type="PROSITE-ProRule" id="PRU00182"/>
    </source>
</evidence>
<dbReference type="SUPFAM" id="SSF55174">
    <property type="entry name" value="Alpha-L RNA-binding motif"/>
    <property type="match status" value="1"/>
</dbReference>
<dbReference type="InterPro" id="IPR029063">
    <property type="entry name" value="SAM-dependent_MTases_sf"/>
</dbReference>
<evidence type="ECO:0000256" key="2">
    <source>
        <dbReference type="ARBA" id="ARBA00029460"/>
    </source>
</evidence>
<dbReference type="SMART" id="SM00363">
    <property type="entry name" value="S4"/>
    <property type="match status" value="1"/>
</dbReference>
<dbReference type="SUPFAM" id="SSF53335">
    <property type="entry name" value="S-adenosyl-L-methionine-dependent methyltransferases"/>
    <property type="match status" value="1"/>
</dbReference>
<keyword evidence="5" id="KW-0489">Methyltransferase</keyword>
<dbReference type="GO" id="GO:0003723">
    <property type="term" value="F:RNA binding"/>
    <property type="evidence" value="ECO:0007669"/>
    <property type="project" value="UniProtKB-KW"/>
</dbReference>
<organism evidence="5 6">
    <name type="scientific">Candidatus Enterousia intestinigallinarum</name>
    <dbReference type="NCBI Taxonomy" id="2840790"/>
    <lineage>
        <taxon>Bacteria</taxon>
        <taxon>Pseudomonadati</taxon>
        <taxon>Pseudomonadota</taxon>
        <taxon>Alphaproteobacteria</taxon>
        <taxon>Candidatus Enterousia</taxon>
    </lineage>
</organism>
<dbReference type="PANTHER" id="PTHR32319">
    <property type="entry name" value="BACTERIAL HEMOLYSIN-LIKE PROTEIN"/>
    <property type="match status" value="1"/>
</dbReference>
<comment type="caution">
    <text evidence="5">The sequence shown here is derived from an EMBL/GenBank/DDBJ whole genome shotgun (WGS) entry which is preliminary data.</text>
</comment>
<evidence type="ECO:0000259" key="4">
    <source>
        <dbReference type="SMART" id="SM00363"/>
    </source>
</evidence>
<sequence>MRLDQALVLRNLYPTRAKAAAAIKSGLVSVNGVIAQKASQSVLDTDNIVAGALPYSAGRGGVKLAAALDAFGVNPAGYVCLDVGASTGGFTETLLSRGAVRVIAVDVGTNQLTDELKRDARVLSLEQTDIRALHPVSPVDLIVIDVSFISLINIMDALVAWKSPQIIALIKPQFEVPRAVAARNRGVIKSAADRQNAVQNVIKNFEKNGYNQYGVIESPIRGGSGNVEYLVYLRRVAQ</sequence>
<evidence type="ECO:0000256" key="1">
    <source>
        <dbReference type="ARBA" id="ARBA00022884"/>
    </source>
</evidence>
<protein>
    <submittedName>
        <fullName evidence="5">TlyA family RNA methyltransferase</fullName>
    </submittedName>
</protein>
<dbReference type="PANTHER" id="PTHR32319:SF0">
    <property type="entry name" value="BACTERIAL HEMOLYSIN-LIKE PROTEIN"/>
    <property type="match status" value="1"/>
</dbReference>
<comment type="similarity">
    <text evidence="2">Belongs to the TlyA family.</text>
</comment>
<proteinExistence type="inferred from homology"/>
<dbReference type="InterPro" id="IPR002877">
    <property type="entry name" value="RNA_MeTrfase_FtsJ_dom"/>
</dbReference>
<dbReference type="Pfam" id="PF01479">
    <property type="entry name" value="S4"/>
    <property type="match status" value="1"/>
</dbReference>
<dbReference type="Gene3D" id="3.10.290.10">
    <property type="entry name" value="RNA-binding S4 domain"/>
    <property type="match status" value="1"/>
</dbReference>
<evidence type="ECO:0000313" key="6">
    <source>
        <dbReference type="Proteomes" id="UP000886742"/>
    </source>
</evidence>
<dbReference type="InterPro" id="IPR004538">
    <property type="entry name" value="Hemolysin_A/TlyA"/>
</dbReference>
<feature type="domain" description="RNA-binding S4" evidence="4">
    <location>
        <begin position="1"/>
        <end position="59"/>
    </location>
</feature>
<dbReference type="NCBIfam" id="TIGR00478">
    <property type="entry name" value="tly"/>
    <property type="match status" value="1"/>
</dbReference>
<dbReference type="CDD" id="cd00165">
    <property type="entry name" value="S4"/>
    <property type="match status" value="1"/>
</dbReference>
<dbReference type="InterPro" id="IPR047048">
    <property type="entry name" value="TlyA"/>
</dbReference>
<name>A0A9D1JWN1_9PROT</name>
<keyword evidence="1 3" id="KW-0694">RNA-binding</keyword>
<accession>A0A9D1JWN1</accession>
<evidence type="ECO:0000313" key="5">
    <source>
        <dbReference type="EMBL" id="HIS71064.1"/>
    </source>
</evidence>
<dbReference type="PROSITE" id="PS50889">
    <property type="entry name" value="S4"/>
    <property type="match status" value="1"/>
</dbReference>
<dbReference type="Proteomes" id="UP000886742">
    <property type="component" value="Unassembled WGS sequence"/>
</dbReference>
<dbReference type="GO" id="GO:0008168">
    <property type="term" value="F:methyltransferase activity"/>
    <property type="evidence" value="ECO:0007669"/>
    <property type="project" value="UniProtKB-KW"/>
</dbReference>
<dbReference type="EMBL" id="DVJI01000012">
    <property type="protein sequence ID" value="HIS71064.1"/>
    <property type="molecule type" value="Genomic_DNA"/>
</dbReference>
<gene>
    <name evidence="5" type="ORF">IAD02_03725</name>
</gene>
<keyword evidence="5" id="KW-0808">Transferase</keyword>
<reference evidence="5" key="2">
    <citation type="journal article" date="2021" name="PeerJ">
        <title>Extensive microbial diversity within the chicken gut microbiome revealed by metagenomics and culture.</title>
        <authorList>
            <person name="Gilroy R."/>
            <person name="Ravi A."/>
            <person name="Getino M."/>
            <person name="Pursley I."/>
            <person name="Horton D.L."/>
            <person name="Alikhan N.F."/>
            <person name="Baker D."/>
            <person name="Gharbi K."/>
            <person name="Hall N."/>
            <person name="Watson M."/>
            <person name="Adriaenssens E.M."/>
            <person name="Foster-Nyarko E."/>
            <person name="Jarju S."/>
            <person name="Secka A."/>
            <person name="Antonio M."/>
            <person name="Oren A."/>
            <person name="Chaudhuri R.R."/>
            <person name="La Ragione R."/>
            <person name="Hildebrand F."/>
            <person name="Pallen M.J."/>
        </authorList>
    </citation>
    <scope>NUCLEOTIDE SEQUENCE</scope>
    <source>
        <strain evidence="5">ChiGjej3B3-5194</strain>
    </source>
</reference>
<dbReference type="CDD" id="cd02440">
    <property type="entry name" value="AdoMet_MTases"/>
    <property type="match status" value="1"/>
</dbReference>
<dbReference type="InterPro" id="IPR002942">
    <property type="entry name" value="S4_RNA-bd"/>
</dbReference>
<dbReference type="InterPro" id="IPR036986">
    <property type="entry name" value="S4_RNA-bd_sf"/>
</dbReference>